<gene>
    <name evidence="1" type="ORF">RDB_LOCUS103966</name>
</gene>
<name>A0A8H3D5K9_9AGAM</name>
<proteinExistence type="predicted"/>
<organism evidence="1 2">
    <name type="scientific">Rhizoctonia solani</name>
    <dbReference type="NCBI Taxonomy" id="456999"/>
    <lineage>
        <taxon>Eukaryota</taxon>
        <taxon>Fungi</taxon>
        <taxon>Dikarya</taxon>
        <taxon>Basidiomycota</taxon>
        <taxon>Agaricomycotina</taxon>
        <taxon>Agaricomycetes</taxon>
        <taxon>Cantharellales</taxon>
        <taxon>Ceratobasidiaceae</taxon>
        <taxon>Rhizoctonia</taxon>
    </lineage>
</organism>
<dbReference type="Proteomes" id="UP000663850">
    <property type="component" value="Unassembled WGS sequence"/>
</dbReference>
<protein>
    <submittedName>
        <fullName evidence="1">Uncharacterized protein</fullName>
    </submittedName>
</protein>
<reference evidence="1" key="1">
    <citation type="submission" date="2021-01" db="EMBL/GenBank/DDBJ databases">
        <authorList>
            <person name="Kaushik A."/>
        </authorList>
    </citation>
    <scope>NUCLEOTIDE SEQUENCE</scope>
    <source>
        <strain evidence="1">Type strain: AG8-Rh-89/</strain>
    </source>
</reference>
<accession>A0A8H3D5K9</accession>
<dbReference type="AlphaFoldDB" id="A0A8H3D5K9"/>
<comment type="caution">
    <text evidence="1">The sequence shown here is derived from an EMBL/GenBank/DDBJ whole genome shotgun (WGS) entry which is preliminary data.</text>
</comment>
<dbReference type="EMBL" id="CAJMWZ010005607">
    <property type="protein sequence ID" value="CAE6508632.1"/>
    <property type="molecule type" value="Genomic_DNA"/>
</dbReference>
<evidence type="ECO:0000313" key="1">
    <source>
        <dbReference type="EMBL" id="CAE6508632.1"/>
    </source>
</evidence>
<sequence>MTLHFLHDLSSTTMEQFPLHITTPPPQVNTFRIERVPWDDLAGRTLRDEQVAEISKRFRTPPENAPGIPPSADNITLFLLAYPENSHEPVACGALRHLDDGFMEVNPTPRLRNGLTYKSDKTHVCDSEIERNRRGAVCSSRA</sequence>
<evidence type="ECO:0000313" key="2">
    <source>
        <dbReference type="Proteomes" id="UP000663850"/>
    </source>
</evidence>